<dbReference type="InterPro" id="IPR019734">
    <property type="entry name" value="TPR_rpt"/>
</dbReference>
<dbReference type="PRINTS" id="PR00364">
    <property type="entry name" value="DISEASERSIST"/>
</dbReference>
<reference evidence="2" key="1">
    <citation type="submission" date="2020-07" db="EMBL/GenBank/DDBJ databases">
        <authorList>
            <person name="Tarantini F.S."/>
            <person name="Hong K.W."/>
            <person name="Chan K.G."/>
        </authorList>
    </citation>
    <scope>NUCLEOTIDE SEQUENCE</scope>
    <source>
        <strain evidence="2">32-07</strain>
    </source>
</reference>
<gene>
    <name evidence="2" type="ORF">AGRA3207_004529</name>
</gene>
<evidence type="ECO:0000313" key="3">
    <source>
        <dbReference type="Proteomes" id="UP001049518"/>
    </source>
</evidence>
<evidence type="ECO:0000259" key="1">
    <source>
        <dbReference type="SMART" id="SM00382"/>
    </source>
</evidence>
<keyword evidence="3" id="KW-1185">Reference proteome</keyword>
<dbReference type="SMART" id="SM00028">
    <property type="entry name" value="TPR"/>
    <property type="match status" value="5"/>
</dbReference>
<organism evidence="2 3">
    <name type="scientific">Actinomadura graeca</name>
    <dbReference type="NCBI Taxonomy" id="2750812"/>
    <lineage>
        <taxon>Bacteria</taxon>
        <taxon>Bacillati</taxon>
        <taxon>Actinomycetota</taxon>
        <taxon>Actinomycetes</taxon>
        <taxon>Streptosporangiales</taxon>
        <taxon>Thermomonosporaceae</taxon>
        <taxon>Actinomadura</taxon>
    </lineage>
</organism>
<dbReference type="Pfam" id="PF13424">
    <property type="entry name" value="TPR_12"/>
    <property type="match status" value="2"/>
</dbReference>
<dbReference type="SUPFAM" id="SSF52540">
    <property type="entry name" value="P-loop containing nucleoside triphosphate hydrolases"/>
    <property type="match status" value="1"/>
</dbReference>
<dbReference type="Pfam" id="PF13401">
    <property type="entry name" value="AAA_22"/>
    <property type="match status" value="1"/>
</dbReference>
<dbReference type="InterPro" id="IPR011990">
    <property type="entry name" value="TPR-like_helical_dom_sf"/>
</dbReference>
<dbReference type="PANTHER" id="PTHR47691">
    <property type="entry name" value="REGULATOR-RELATED"/>
    <property type="match status" value="1"/>
</dbReference>
<dbReference type="SUPFAM" id="SSF48452">
    <property type="entry name" value="TPR-like"/>
    <property type="match status" value="1"/>
</dbReference>
<dbReference type="SMART" id="SM00382">
    <property type="entry name" value="AAA"/>
    <property type="match status" value="1"/>
</dbReference>
<dbReference type="InterPro" id="IPR049945">
    <property type="entry name" value="AAA_22"/>
</dbReference>
<dbReference type="Proteomes" id="UP001049518">
    <property type="component" value="Chromosome"/>
</dbReference>
<protein>
    <submittedName>
        <fullName evidence="2">Tetratricopeptide repeat protein</fullName>
    </submittedName>
</protein>
<dbReference type="PANTHER" id="PTHR47691:SF3">
    <property type="entry name" value="HTH-TYPE TRANSCRIPTIONAL REGULATOR RV0890C-RELATED"/>
    <property type="match status" value="1"/>
</dbReference>
<evidence type="ECO:0000313" key="2">
    <source>
        <dbReference type="EMBL" id="QXJ23384.1"/>
    </source>
</evidence>
<dbReference type="EMBL" id="CP059572">
    <property type="protein sequence ID" value="QXJ23384.1"/>
    <property type="molecule type" value="Genomic_DNA"/>
</dbReference>
<proteinExistence type="predicted"/>
<dbReference type="Gene3D" id="3.40.50.300">
    <property type="entry name" value="P-loop containing nucleotide triphosphate hydrolases"/>
    <property type="match status" value="1"/>
</dbReference>
<feature type="domain" description="AAA+ ATPase" evidence="1">
    <location>
        <begin position="13"/>
        <end position="155"/>
    </location>
</feature>
<dbReference type="Gene3D" id="1.25.40.10">
    <property type="entry name" value="Tetratricopeptide repeat domain"/>
    <property type="match status" value="1"/>
</dbReference>
<sequence>MRNILLNGRGASGTPVVVVEGPPGIGKTTAALRCAEDILRSEPAEFPDGQLFVDLRGYSPDGGPSCPADVLEGFLVSLGVPAQEVPARMERRAALYRSLLASRRVLIILDNAASSDQVEPLLPGSSDSAVIITSRRRLGALTMRVNVERGELRPLSEDECVAVLRSAIGAERATSEAESVAVLAHLCGRLPLALRIVAERVAAHPHHPIGELADELAAERQRLDGLAIHDSVNVRSAFGWSYRALSEAEARTFRYLGMHRGPDASVEAVAALTGVPVLRTRRRLQKLHEFHLLEGVPGSRYRHHDLLRLFAAERVEADEPIADRIAAARRLSNWYVHTAMAGGRALAPFRLNPLVLPGVEPGTTPLRFGDDKAALRWYDTEAANFVAVTRLAVDHGLHETAWKLAVALFDYFRLLRRPGSIWLATTALALRAAKDIADRYAEGWVETSLAEGYRWLRRYERSRLHFEHALQVRREVGDRHGEAWALAGLGFLAVDQGHWEPARECACQAISIFTELGDHHGRASSMLTIADSCRGRRDHAEALAMLDEALAIFERIENHDGQGLALAKLAGVHTDHGRLELALTFLDRSVQARRIAGSRWGEADGLARQARTLEALGRADPARRSWEAALELYEELGDGRADDIRAHLEGRGPRAVAGTLSVPAW</sequence>
<dbReference type="InterPro" id="IPR027417">
    <property type="entry name" value="P-loop_NTPase"/>
</dbReference>
<accession>A0ABX8QX22</accession>
<dbReference type="RefSeq" id="WP_231329070.1">
    <property type="nucleotide sequence ID" value="NZ_CP059572.1"/>
</dbReference>
<dbReference type="InterPro" id="IPR003593">
    <property type="entry name" value="AAA+_ATPase"/>
</dbReference>
<name>A0ABX8QX22_9ACTN</name>